<gene>
    <name evidence="2" type="ORF">FYJ51_00660</name>
</gene>
<keyword evidence="3" id="KW-1185">Reference proteome</keyword>
<comment type="caution">
    <text evidence="2">The sequence shown here is derived from an EMBL/GenBank/DDBJ whole genome shotgun (WGS) entry which is preliminary data.</text>
</comment>
<dbReference type="AlphaFoldDB" id="A0A7X2TF63"/>
<dbReference type="Proteomes" id="UP000461880">
    <property type="component" value="Unassembled WGS sequence"/>
</dbReference>
<evidence type="ECO:0000256" key="1">
    <source>
        <dbReference type="SAM" id="Phobius"/>
    </source>
</evidence>
<evidence type="ECO:0000313" key="3">
    <source>
        <dbReference type="Proteomes" id="UP000461880"/>
    </source>
</evidence>
<reference evidence="2 3" key="1">
    <citation type="submission" date="2019-08" db="EMBL/GenBank/DDBJ databases">
        <title>In-depth cultivation of the pig gut microbiome towards novel bacterial diversity and tailored functional studies.</title>
        <authorList>
            <person name="Wylensek D."/>
            <person name="Hitch T.C.A."/>
            <person name="Clavel T."/>
        </authorList>
    </citation>
    <scope>NUCLEOTIDE SEQUENCE [LARGE SCALE GENOMIC DNA]</scope>
    <source>
        <strain evidence="2 3">Oil+RF-744-GAM-WT-6</strain>
    </source>
</reference>
<proteinExistence type="predicted"/>
<protein>
    <submittedName>
        <fullName evidence="2">Uncharacterized protein</fullName>
    </submittedName>
</protein>
<organism evidence="2 3">
    <name type="scientific">Stecheria intestinalis</name>
    <dbReference type="NCBI Taxonomy" id="2606630"/>
    <lineage>
        <taxon>Bacteria</taxon>
        <taxon>Bacillati</taxon>
        <taxon>Bacillota</taxon>
        <taxon>Erysipelotrichia</taxon>
        <taxon>Erysipelotrichales</taxon>
        <taxon>Erysipelotrichaceae</taxon>
        <taxon>Stecheria</taxon>
    </lineage>
</organism>
<evidence type="ECO:0000313" key="2">
    <source>
        <dbReference type="EMBL" id="MSS57423.1"/>
    </source>
</evidence>
<dbReference type="RefSeq" id="WP_105303688.1">
    <property type="nucleotide sequence ID" value="NZ_JAQXPC010000063.1"/>
</dbReference>
<name>A0A7X2TF63_9FIRM</name>
<keyword evidence="1" id="KW-0472">Membrane</keyword>
<sequence>MRDLHHRTGGYILEQSLLTLYLCALLVPVLVSCCGVLVRASERPDTFQDEIALAQIRHILNVSDEIRIEGDTLFLNYHDRVSSISLINGNLVMKPGTMILLTDLEDVSFSLSDGCVILSWKREQEEITERTIGHV</sequence>
<accession>A0A7X2TF63</accession>
<dbReference type="EMBL" id="VUMN01000001">
    <property type="protein sequence ID" value="MSS57423.1"/>
    <property type="molecule type" value="Genomic_DNA"/>
</dbReference>
<feature type="transmembrane region" description="Helical" evidence="1">
    <location>
        <begin position="18"/>
        <end position="38"/>
    </location>
</feature>
<dbReference type="PROSITE" id="PS51257">
    <property type="entry name" value="PROKAR_LIPOPROTEIN"/>
    <property type="match status" value="1"/>
</dbReference>
<keyword evidence="1" id="KW-0812">Transmembrane</keyword>
<keyword evidence="1" id="KW-1133">Transmembrane helix</keyword>